<dbReference type="GO" id="GO:0045842">
    <property type="term" value="P:positive regulation of mitotic metaphase/anaphase transition"/>
    <property type="evidence" value="ECO:0007669"/>
    <property type="project" value="TreeGrafter"/>
</dbReference>
<dbReference type="InterPro" id="IPR026000">
    <property type="entry name" value="Apc5_dom"/>
</dbReference>
<dbReference type="PANTHER" id="PTHR12830:SF9">
    <property type="entry name" value="ANAPHASE-PROMOTING COMPLEX SUBUNIT 5"/>
    <property type="match status" value="1"/>
</dbReference>
<keyword evidence="4" id="KW-0498">Mitosis</keyword>
<evidence type="ECO:0000256" key="3">
    <source>
        <dbReference type="ARBA" id="ARBA00022618"/>
    </source>
</evidence>
<dbReference type="FunCoup" id="G0VB82">
    <property type="interactions" value="223"/>
</dbReference>
<dbReference type="AlphaFoldDB" id="G0VB82"/>
<dbReference type="GO" id="GO:0070979">
    <property type="term" value="P:protein K11-linked ubiquitination"/>
    <property type="evidence" value="ECO:0007669"/>
    <property type="project" value="TreeGrafter"/>
</dbReference>
<dbReference type="GO" id="GO:0031145">
    <property type="term" value="P:anaphase-promoting complex-dependent catabolic process"/>
    <property type="evidence" value="ECO:0007669"/>
    <property type="project" value="TreeGrafter"/>
</dbReference>
<evidence type="ECO:0000313" key="9">
    <source>
        <dbReference type="Proteomes" id="UP000001640"/>
    </source>
</evidence>
<dbReference type="GO" id="GO:0051301">
    <property type="term" value="P:cell division"/>
    <property type="evidence" value="ECO:0007669"/>
    <property type="project" value="UniProtKB-KW"/>
</dbReference>
<proteinExistence type="inferred from homology"/>
<dbReference type="KEGG" id="ncs:NCAS_0B01220"/>
<evidence type="ECO:0000256" key="1">
    <source>
        <dbReference type="ARBA" id="ARBA00007450"/>
    </source>
</evidence>
<dbReference type="HOGENOM" id="CLU_416912_0_0_1"/>
<evidence type="ECO:0000256" key="5">
    <source>
        <dbReference type="ARBA" id="ARBA00022786"/>
    </source>
</evidence>
<protein>
    <recommendedName>
        <fullName evidence="2">Anaphase-promoting complex subunit 5</fullName>
    </recommendedName>
</protein>
<dbReference type="Pfam" id="PF12862">
    <property type="entry name" value="ANAPC5"/>
    <property type="match status" value="1"/>
</dbReference>
<evidence type="ECO:0000259" key="7">
    <source>
        <dbReference type="Pfam" id="PF12862"/>
    </source>
</evidence>
<keyword evidence="6" id="KW-0131">Cell cycle</keyword>
<dbReference type="InterPro" id="IPR037679">
    <property type="entry name" value="Apc5"/>
</dbReference>
<organism evidence="8 9">
    <name type="scientific">Naumovozyma castellii</name>
    <name type="common">Yeast</name>
    <name type="synonym">Saccharomyces castellii</name>
    <dbReference type="NCBI Taxonomy" id="27288"/>
    <lineage>
        <taxon>Eukaryota</taxon>
        <taxon>Fungi</taxon>
        <taxon>Dikarya</taxon>
        <taxon>Ascomycota</taxon>
        <taxon>Saccharomycotina</taxon>
        <taxon>Saccharomycetes</taxon>
        <taxon>Saccharomycetales</taxon>
        <taxon>Saccharomycetaceae</taxon>
        <taxon>Naumovozyma</taxon>
    </lineage>
</organism>
<reference key="2">
    <citation type="submission" date="2011-08" db="EMBL/GenBank/DDBJ databases">
        <title>Genome sequence of Naumovozyma castellii.</title>
        <authorList>
            <person name="Gordon J.L."/>
            <person name="Armisen D."/>
            <person name="Proux-Wera E."/>
            <person name="OhEigeartaigh S.S."/>
            <person name="Byrne K.P."/>
            <person name="Wolfe K.H."/>
        </authorList>
    </citation>
    <scope>NUCLEOTIDE SEQUENCE</scope>
    <source>
        <strain>Type strain:CBS 4309</strain>
    </source>
</reference>
<comment type="similarity">
    <text evidence="1">Belongs to the APC5 family.</text>
</comment>
<feature type="domain" description="Anaphase-promoting complex subunit 5" evidence="7">
    <location>
        <begin position="291"/>
        <end position="380"/>
    </location>
</feature>
<dbReference type="RefSeq" id="XP_003674582.1">
    <property type="nucleotide sequence ID" value="XM_003674534.1"/>
</dbReference>
<dbReference type="OMA" id="RETIWIN"/>
<evidence type="ECO:0000313" key="8">
    <source>
        <dbReference type="EMBL" id="CCC68206.1"/>
    </source>
</evidence>
<dbReference type="InParanoid" id="G0VB82"/>
<dbReference type="GO" id="GO:0005680">
    <property type="term" value="C:anaphase-promoting complex"/>
    <property type="evidence" value="ECO:0007669"/>
    <property type="project" value="InterPro"/>
</dbReference>
<keyword evidence="5" id="KW-0833">Ubl conjugation pathway</keyword>
<evidence type="ECO:0000256" key="4">
    <source>
        <dbReference type="ARBA" id="ARBA00022776"/>
    </source>
</evidence>
<accession>G0VB82</accession>
<dbReference type="PANTHER" id="PTHR12830">
    <property type="entry name" value="ANAPHASE-PROMOTING COMPLEX SUBUNIT 5"/>
    <property type="match status" value="1"/>
</dbReference>
<dbReference type="Proteomes" id="UP000001640">
    <property type="component" value="Chromosome 2"/>
</dbReference>
<keyword evidence="3" id="KW-0132">Cell division</keyword>
<evidence type="ECO:0000256" key="6">
    <source>
        <dbReference type="ARBA" id="ARBA00023306"/>
    </source>
</evidence>
<gene>
    <name evidence="8" type="primary">NCAS0B01220</name>
    <name evidence="8" type="ordered locus">NCAS_0B01220</name>
</gene>
<name>G0VB82_NAUCA</name>
<keyword evidence="9" id="KW-1185">Reference proteome</keyword>
<reference evidence="8 9" key="1">
    <citation type="journal article" date="2011" name="Proc. Natl. Acad. Sci. U.S.A.">
        <title>Evolutionary erosion of yeast sex chromosomes by mating-type switching accidents.</title>
        <authorList>
            <person name="Gordon J.L."/>
            <person name="Armisen D."/>
            <person name="Proux-Wera E."/>
            <person name="Oheigeartaigh S.S."/>
            <person name="Byrne K.P."/>
            <person name="Wolfe K.H."/>
        </authorList>
    </citation>
    <scope>NUCLEOTIDE SEQUENCE [LARGE SCALE GENOMIC DNA]</scope>
    <source>
        <strain evidence="9">ATCC 76901 / BCRC 22586 / CBS 4309 / NBRC 1992 / NRRL Y-12630</strain>
    </source>
</reference>
<sequence length="656" mass="76718">MSLPCFPNQSEFQVTSTLTPYDVAILVLIYIHSYTDQDIDCNIFVKLIIPTFQTSAFDPLSESDWYTKNNDGILLPTSGHFVSLLTSNQQLFTSFIKHLTGLREVDCITQLINLLFDETLIEDSEGIQKFRDRDFIHINGYVKKPFTKRSVIGQYVQNYYSKHKLSVFEDSINLWTRFEQFRDSCESRYYESHRRMRKLSHGSPFIFSQTSPNSDDGDSIDFISHLQTLAKGVTSRQDQPVILLSTEYFQHILNWCIYMCFYDVADPNYEHILEMLNKVSLADVTRFPSLHILHYLQAMKSRYYQDALDSLHSYYDYMLTGNSNKCFHMSLLSLATFHSSFHDCDAAIRSFEEATKSARENKDSRTLNLIMIWMVAFIERYPENASKFQVTIDQIIEYLKKHSDSENILVFESAYKFESMTSLMNNDNVMTVLYSSLKHMIITLQHGRSRSIMVNMLKYRKNLWDSLGYGSVGDLYSPFLEKHAQEVIPFIRRSISMDDKIRNDKYKSLYEIVTGLKNPSLQYQESMELKLLEIRRLISCGDSRAAMERIAERIKECDDKYSDKRWKFEFQKEKCQVFLHSGKGIRCMPVLKNMIDESHLTYNQLQSMESLVILLKLLIQINKREEALSCMNLNLTALLQFPILRGTVLELFQQLM</sequence>
<dbReference type="eggNOG" id="KOG4322">
    <property type="taxonomic scope" value="Eukaryota"/>
</dbReference>
<dbReference type="EMBL" id="HE576753">
    <property type="protein sequence ID" value="CCC68206.1"/>
    <property type="molecule type" value="Genomic_DNA"/>
</dbReference>
<dbReference type="OrthoDB" id="2504561at2759"/>
<evidence type="ECO:0000256" key="2">
    <source>
        <dbReference type="ARBA" id="ARBA00016066"/>
    </source>
</evidence>
<dbReference type="GeneID" id="96901768"/>
<dbReference type="STRING" id="1064592.G0VB82"/>